<dbReference type="PANTHER" id="PTHR11645:SF0">
    <property type="entry name" value="PYRROLINE-5-CARBOXYLATE REDUCTASE 3"/>
    <property type="match status" value="1"/>
</dbReference>
<evidence type="ECO:0000313" key="7">
    <source>
        <dbReference type="Proteomes" id="UP001194580"/>
    </source>
</evidence>
<dbReference type="AlphaFoldDB" id="A0AAD4D8S3"/>
<keyword evidence="7" id="KW-1185">Reference proteome</keyword>
<dbReference type="Gene3D" id="3.40.50.720">
    <property type="entry name" value="NAD(P)-binding Rossmann-like Domain"/>
    <property type="match status" value="1"/>
</dbReference>
<dbReference type="GO" id="GO:0055129">
    <property type="term" value="P:L-proline biosynthetic process"/>
    <property type="evidence" value="ECO:0007669"/>
    <property type="project" value="TreeGrafter"/>
</dbReference>
<keyword evidence="2" id="KW-0521">NADP</keyword>
<dbReference type="Proteomes" id="UP001194580">
    <property type="component" value="Unassembled WGS sequence"/>
</dbReference>
<evidence type="ECO:0000259" key="5">
    <source>
        <dbReference type="Pfam" id="PF14748"/>
    </source>
</evidence>
<dbReference type="Gene3D" id="1.10.3730.10">
    <property type="entry name" value="ProC C-terminal domain-like"/>
    <property type="match status" value="1"/>
</dbReference>
<evidence type="ECO:0000259" key="4">
    <source>
        <dbReference type="Pfam" id="PF03807"/>
    </source>
</evidence>
<comment type="similarity">
    <text evidence="1">Belongs to the pyrroline-5-carboxylate reductase family.</text>
</comment>
<keyword evidence="3" id="KW-0560">Oxidoreductase</keyword>
<organism evidence="6 7">
    <name type="scientific">Linnemannia exigua</name>
    <dbReference type="NCBI Taxonomy" id="604196"/>
    <lineage>
        <taxon>Eukaryota</taxon>
        <taxon>Fungi</taxon>
        <taxon>Fungi incertae sedis</taxon>
        <taxon>Mucoromycota</taxon>
        <taxon>Mortierellomycotina</taxon>
        <taxon>Mortierellomycetes</taxon>
        <taxon>Mortierellales</taxon>
        <taxon>Mortierellaceae</taxon>
        <taxon>Linnemannia</taxon>
    </lineage>
</organism>
<dbReference type="PANTHER" id="PTHR11645">
    <property type="entry name" value="PYRROLINE-5-CARBOXYLATE REDUCTASE"/>
    <property type="match status" value="1"/>
</dbReference>
<evidence type="ECO:0000256" key="2">
    <source>
        <dbReference type="ARBA" id="ARBA00022857"/>
    </source>
</evidence>
<dbReference type="FunFam" id="1.10.3730.10:FF:000001">
    <property type="entry name" value="Pyrroline-5-carboxylate reductase"/>
    <property type="match status" value="1"/>
</dbReference>
<proteinExistence type="inferred from homology"/>
<feature type="domain" description="Pyrroline-5-carboxylate reductase catalytic N-terminal" evidence="4">
    <location>
        <begin position="5"/>
        <end position="133"/>
    </location>
</feature>
<reference evidence="6" key="1">
    <citation type="journal article" date="2020" name="Fungal Divers.">
        <title>Resolving the Mortierellaceae phylogeny through synthesis of multi-gene phylogenetics and phylogenomics.</title>
        <authorList>
            <person name="Vandepol N."/>
            <person name="Liber J."/>
            <person name="Desiro A."/>
            <person name="Na H."/>
            <person name="Kennedy M."/>
            <person name="Barry K."/>
            <person name="Grigoriev I.V."/>
            <person name="Miller A.N."/>
            <person name="O'Donnell K."/>
            <person name="Stajich J.E."/>
            <person name="Bonito G."/>
        </authorList>
    </citation>
    <scope>NUCLEOTIDE SEQUENCE</scope>
    <source>
        <strain evidence="6">NRRL 28262</strain>
    </source>
</reference>
<gene>
    <name evidence="6" type="ORF">BGZ95_000087</name>
</gene>
<evidence type="ECO:0000256" key="3">
    <source>
        <dbReference type="ARBA" id="ARBA00023002"/>
    </source>
</evidence>
<dbReference type="GO" id="GO:0004735">
    <property type="term" value="F:pyrroline-5-carboxylate reductase activity"/>
    <property type="evidence" value="ECO:0007669"/>
    <property type="project" value="InterPro"/>
</dbReference>
<dbReference type="InterPro" id="IPR028939">
    <property type="entry name" value="P5C_Rdtase_cat_N"/>
</dbReference>
<dbReference type="Pfam" id="PF14748">
    <property type="entry name" value="P5CR_dimer"/>
    <property type="match status" value="1"/>
</dbReference>
<dbReference type="SUPFAM" id="SSF51735">
    <property type="entry name" value="NAD(P)-binding Rossmann-fold domains"/>
    <property type="match status" value="1"/>
</dbReference>
<dbReference type="NCBIfam" id="TIGR00112">
    <property type="entry name" value="proC"/>
    <property type="match status" value="1"/>
</dbReference>
<dbReference type="SUPFAM" id="SSF48179">
    <property type="entry name" value="6-phosphogluconate dehydrogenase C-terminal domain-like"/>
    <property type="match status" value="1"/>
</dbReference>
<dbReference type="EMBL" id="JAAAIL010001004">
    <property type="protein sequence ID" value="KAG0272042.1"/>
    <property type="molecule type" value="Genomic_DNA"/>
</dbReference>
<dbReference type="InterPro" id="IPR008927">
    <property type="entry name" value="6-PGluconate_DH-like_C_sf"/>
</dbReference>
<name>A0AAD4D8S3_9FUNG</name>
<dbReference type="InterPro" id="IPR000304">
    <property type="entry name" value="Pyrroline-COOH_reductase"/>
</dbReference>
<dbReference type="HAMAP" id="MF_01925">
    <property type="entry name" value="P5C_reductase"/>
    <property type="match status" value="1"/>
</dbReference>
<evidence type="ECO:0008006" key="8">
    <source>
        <dbReference type="Google" id="ProtNLM"/>
    </source>
</evidence>
<dbReference type="InterPro" id="IPR029036">
    <property type="entry name" value="P5CR_dimer"/>
</dbReference>
<protein>
    <recommendedName>
        <fullName evidence="8">Pyrroline-5-carboxylate reductase</fullName>
    </recommendedName>
</protein>
<dbReference type="InterPro" id="IPR036291">
    <property type="entry name" value="NAD(P)-bd_dom_sf"/>
</dbReference>
<feature type="domain" description="Pyrroline-5-carboxylate reductase dimerisation" evidence="5">
    <location>
        <begin position="227"/>
        <end position="331"/>
    </location>
</feature>
<evidence type="ECO:0000313" key="6">
    <source>
        <dbReference type="EMBL" id="KAG0272042.1"/>
    </source>
</evidence>
<accession>A0AAD4D8S3</accession>
<comment type="caution">
    <text evidence="6">The sequence shown here is derived from an EMBL/GenBank/DDBJ whole genome shotgun (WGS) entry which is preliminary data.</text>
</comment>
<dbReference type="Pfam" id="PF03807">
    <property type="entry name" value="F420_oxidored"/>
    <property type="match status" value="1"/>
</dbReference>
<evidence type="ECO:0000256" key="1">
    <source>
        <dbReference type="ARBA" id="ARBA00005525"/>
    </source>
</evidence>
<sequence>MLQSRLAFIGGGNMAEAILGGLLACGYPLSQCVVTEPLQARCEFLHSKYPGLQVLSGPQANILAVNGSESSSHTASLVDAGSVHINPTAASDMFPPAEVVILAVKPQVLRGVVSDLGETLHQRQPLVISIAAGIETSAIARFMAEGASSSLSTSSAIASTGPETKAPVTVQAQDLPPVIRVMPNTPALVNEGATGLYATPDTTPSQRKVAESLLGAVSKQVSWVNQESLIDTVTGISGSGPAYFFLMMEAMEDAAVKLGMDRETAKELTIQTCLGAAKMAQSSDDDLKTLRVKVTSPQGTTDAAIKTFEKGGFRELVAESVKAADSRSKSLAVELCGPSIGKDSKL</sequence>